<comment type="caution">
    <text evidence="1">The sequence shown here is derived from an EMBL/GenBank/DDBJ whole genome shotgun (WGS) entry which is preliminary data.</text>
</comment>
<evidence type="ECO:0000313" key="2">
    <source>
        <dbReference type="Proteomes" id="UP001431235"/>
    </source>
</evidence>
<reference evidence="1 2" key="1">
    <citation type="submission" date="2021-08" db="EMBL/GenBank/DDBJ databases">
        <title>Novel members of of the genus Stenotrophomonas from differernt environment.</title>
        <authorList>
            <person name="Deng Y."/>
        </authorList>
    </citation>
    <scope>NUCLEOTIDE SEQUENCE [LARGE SCALE GENOMIC DNA]</scope>
    <source>
        <strain evidence="1 2">CPCC 101365</strain>
    </source>
</reference>
<dbReference type="EMBL" id="JAIKTS010000006">
    <property type="protein sequence ID" value="MCL7715799.1"/>
    <property type="molecule type" value="Genomic_DNA"/>
</dbReference>
<organism evidence="1 2">
    <name type="scientific">Stenotrophomonas mori</name>
    <dbReference type="NCBI Taxonomy" id="2871096"/>
    <lineage>
        <taxon>Bacteria</taxon>
        <taxon>Pseudomonadati</taxon>
        <taxon>Pseudomonadota</taxon>
        <taxon>Gammaproteobacteria</taxon>
        <taxon>Lysobacterales</taxon>
        <taxon>Lysobacteraceae</taxon>
        <taxon>Stenotrophomonas</taxon>
    </lineage>
</organism>
<evidence type="ECO:0000313" key="1">
    <source>
        <dbReference type="EMBL" id="MCL7715799.1"/>
    </source>
</evidence>
<dbReference type="Proteomes" id="UP001431235">
    <property type="component" value="Unassembled WGS sequence"/>
</dbReference>
<keyword evidence="2" id="KW-1185">Reference proteome</keyword>
<proteinExistence type="predicted"/>
<dbReference type="RefSeq" id="WP_250065280.1">
    <property type="nucleotide sequence ID" value="NZ_JAIKTS010000006.1"/>
</dbReference>
<protein>
    <recommendedName>
        <fullName evidence="3">Solute-binding protein family 3/N-terminal domain-containing protein</fullName>
    </recommendedName>
</protein>
<gene>
    <name evidence="1" type="ORF">K5L01_14230</name>
</gene>
<sequence length="224" mass="24879">MKDTPRLRPFGIVASEQATSIAVARFDLTPFISAGIPFPVMHRSAHSLRVIADTTGLSVSPLLDDSGEDAVRVHGYFNNRRELKIDAVWVKASSAKYRTALAQRNLTGGLIDQRLPSGLHADHIVNRASLRALLAAGHAPWLMLFEVPAAANSGFGALVERHLPPFDETTPQIHLGPEHIFKLYATDWPRNRNEFEKALKDIADQVHNPRIVADIRTRFAPLFR</sequence>
<evidence type="ECO:0008006" key="3">
    <source>
        <dbReference type="Google" id="ProtNLM"/>
    </source>
</evidence>
<accession>A0ABT0SKE0</accession>
<name>A0ABT0SKE0_9GAMM</name>